<keyword evidence="4 5" id="KW-0472">Membrane</keyword>
<dbReference type="InterPro" id="IPR051788">
    <property type="entry name" value="MFS_Transporter"/>
</dbReference>
<feature type="domain" description="Major facilitator superfamily (MFS) profile" evidence="6">
    <location>
        <begin position="4"/>
        <end position="377"/>
    </location>
</feature>
<dbReference type="Gene3D" id="1.20.1250.20">
    <property type="entry name" value="MFS general substrate transporter like domains"/>
    <property type="match status" value="1"/>
</dbReference>
<dbReference type="PANTHER" id="PTHR23514:SF13">
    <property type="entry name" value="INNER MEMBRANE PROTEIN YBJJ"/>
    <property type="match status" value="1"/>
</dbReference>
<feature type="transmembrane region" description="Helical" evidence="5">
    <location>
        <begin position="69"/>
        <end position="88"/>
    </location>
</feature>
<feature type="transmembrane region" description="Helical" evidence="5">
    <location>
        <begin position="94"/>
        <end position="114"/>
    </location>
</feature>
<feature type="transmembrane region" description="Helical" evidence="5">
    <location>
        <begin position="322"/>
        <end position="343"/>
    </location>
</feature>
<evidence type="ECO:0000256" key="4">
    <source>
        <dbReference type="ARBA" id="ARBA00023136"/>
    </source>
</evidence>
<evidence type="ECO:0000256" key="2">
    <source>
        <dbReference type="ARBA" id="ARBA00022692"/>
    </source>
</evidence>
<accession>A0ABW6D416</accession>
<evidence type="ECO:0000259" key="6">
    <source>
        <dbReference type="PROSITE" id="PS50850"/>
    </source>
</evidence>
<evidence type="ECO:0000256" key="5">
    <source>
        <dbReference type="SAM" id="Phobius"/>
    </source>
</evidence>
<feature type="transmembrane region" description="Helical" evidence="5">
    <location>
        <begin position="291"/>
        <end position="310"/>
    </location>
</feature>
<dbReference type="Proteomes" id="UP001598112">
    <property type="component" value="Unassembled WGS sequence"/>
</dbReference>
<keyword evidence="2 5" id="KW-0812">Transmembrane</keyword>
<dbReference type="EMBL" id="JBBKXY010000001">
    <property type="protein sequence ID" value="MFD3292800.1"/>
    <property type="molecule type" value="Genomic_DNA"/>
</dbReference>
<organism evidence="7 8">
    <name type="scientific">Aquirufa originis</name>
    <dbReference type="NCBI Taxonomy" id="3096514"/>
    <lineage>
        <taxon>Bacteria</taxon>
        <taxon>Pseudomonadati</taxon>
        <taxon>Bacteroidota</taxon>
        <taxon>Cytophagia</taxon>
        <taxon>Cytophagales</taxon>
        <taxon>Flectobacillaceae</taxon>
        <taxon>Aquirufa</taxon>
    </lineage>
</organism>
<dbReference type="RefSeq" id="WP_377978124.1">
    <property type="nucleotide sequence ID" value="NZ_JBBKXY010000001.1"/>
</dbReference>
<feature type="transmembrane region" description="Helical" evidence="5">
    <location>
        <begin position="267"/>
        <end position="285"/>
    </location>
</feature>
<dbReference type="Pfam" id="PF07690">
    <property type="entry name" value="MFS_1"/>
    <property type="match status" value="1"/>
</dbReference>
<dbReference type="InterPro" id="IPR011701">
    <property type="entry name" value="MFS"/>
</dbReference>
<evidence type="ECO:0000256" key="3">
    <source>
        <dbReference type="ARBA" id="ARBA00022989"/>
    </source>
</evidence>
<name>A0ABW6D416_9BACT</name>
<feature type="transmembrane region" description="Helical" evidence="5">
    <location>
        <begin position="160"/>
        <end position="179"/>
    </location>
</feature>
<comment type="caution">
    <text evidence="7">The sequence shown here is derived from an EMBL/GenBank/DDBJ whole genome shotgun (WGS) entry which is preliminary data.</text>
</comment>
<dbReference type="PROSITE" id="PS50850">
    <property type="entry name" value="MFS"/>
    <property type="match status" value="1"/>
</dbReference>
<sequence>MKKLRFSIGILFFICGLNFATWATRIPDFKSFLSLSDAQLGTVLMGLPIGSLVSLPIAGWLLTKYASRWICIMAVAMYVIVIPGLSLMNSPFTLFVGLFFFGMAGDIMNIAMNTQVVSLEAKMNKIIMSSFHAVFSIGLMAGAFLGGILEKEHFTTTEHFSLVALSNILLIPFSFPNLLTDKPVHDESKPKSSILNLGPYLIILSFIAFCGMLCEGAMADWISLYFKEYSPDSPFPITIGFSFFAAAMVLGRFVGDKISLKYGVSNILILNGILIGFGMLLTLLFPSIYLKIGGCFLTGIGISTIVPLIYSQAGNQKEIMPSIAIAGVSTIAYVGFLLGPVLIGYLSDFVGLDKALFLIVVLGFLAAFISKTWANKK</sequence>
<keyword evidence="8" id="KW-1185">Reference proteome</keyword>
<dbReference type="SUPFAM" id="SSF103473">
    <property type="entry name" value="MFS general substrate transporter"/>
    <property type="match status" value="1"/>
</dbReference>
<dbReference type="InterPro" id="IPR036259">
    <property type="entry name" value="MFS_trans_sf"/>
</dbReference>
<dbReference type="CDD" id="cd17393">
    <property type="entry name" value="MFS_MosC_like"/>
    <property type="match status" value="1"/>
</dbReference>
<evidence type="ECO:0000256" key="1">
    <source>
        <dbReference type="ARBA" id="ARBA00004141"/>
    </source>
</evidence>
<dbReference type="PANTHER" id="PTHR23514">
    <property type="entry name" value="BYPASS OF STOP CODON PROTEIN 6"/>
    <property type="match status" value="1"/>
</dbReference>
<feature type="transmembrane region" description="Helical" evidence="5">
    <location>
        <begin position="200"/>
        <end position="223"/>
    </location>
</feature>
<evidence type="ECO:0000313" key="7">
    <source>
        <dbReference type="EMBL" id="MFD3292800.1"/>
    </source>
</evidence>
<keyword evidence="3 5" id="KW-1133">Transmembrane helix</keyword>
<proteinExistence type="predicted"/>
<evidence type="ECO:0000313" key="8">
    <source>
        <dbReference type="Proteomes" id="UP001598112"/>
    </source>
</evidence>
<comment type="subcellular location">
    <subcellularLocation>
        <location evidence="1">Membrane</location>
        <topology evidence="1">Multi-pass membrane protein</topology>
    </subcellularLocation>
</comment>
<feature type="transmembrane region" description="Helical" evidence="5">
    <location>
        <begin position="126"/>
        <end position="148"/>
    </location>
</feature>
<gene>
    <name evidence="7" type="ORF">SKC35_03795</name>
</gene>
<dbReference type="InterPro" id="IPR020846">
    <property type="entry name" value="MFS_dom"/>
</dbReference>
<protein>
    <submittedName>
        <fullName evidence="7">MFS transporter</fullName>
    </submittedName>
</protein>
<feature type="transmembrane region" description="Helical" evidence="5">
    <location>
        <begin position="235"/>
        <end position="255"/>
    </location>
</feature>
<feature type="transmembrane region" description="Helical" evidence="5">
    <location>
        <begin position="39"/>
        <end position="62"/>
    </location>
</feature>
<reference evidence="7 8" key="1">
    <citation type="submission" date="2024-03" db="EMBL/GenBank/DDBJ databases">
        <title>Aquirufa genome sequencing.</title>
        <authorList>
            <person name="Pitt A."/>
            <person name="Hahn M.W."/>
        </authorList>
    </citation>
    <scope>NUCLEOTIDE SEQUENCE [LARGE SCALE GENOMIC DNA]</scope>
    <source>
        <strain evidence="7 8">KTFRIE-69F</strain>
    </source>
</reference>
<feature type="transmembrane region" description="Helical" evidence="5">
    <location>
        <begin position="355"/>
        <end position="374"/>
    </location>
</feature>